<dbReference type="Proteomes" id="UP000291981">
    <property type="component" value="Unassembled WGS sequence"/>
</dbReference>
<feature type="domain" description="DUF4440" evidence="1">
    <location>
        <begin position="41"/>
        <end position="152"/>
    </location>
</feature>
<dbReference type="InterPro" id="IPR032710">
    <property type="entry name" value="NTF2-like_dom_sf"/>
</dbReference>
<dbReference type="InterPro" id="IPR027843">
    <property type="entry name" value="DUF4440"/>
</dbReference>
<reference evidence="2 3" key="1">
    <citation type="submission" date="2019-02" db="EMBL/GenBank/DDBJ databases">
        <title>Draft genome sequence of Muricauda sp. 176CP4-71.</title>
        <authorList>
            <person name="Park J.-S."/>
        </authorList>
    </citation>
    <scope>NUCLEOTIDE SEQUENCE [LARGE SCALE GENOMIC DNA]</scope>
    <source>
        <strain evidence="2 3">176CP4-71</strain>
    </source>
</reference>
<evidence type="ECO:0000313" key="2">
    <source>
        <dbReference type="EMBL" id="TAI48909.1"/>
    </source>
</evidence>
<proteinExistence type="predicted"/>
<keyword evidence="3" id="KW-1185">Reference proteome</keyword>
<dbReference type="RefSeq" id="WP_130609807.1">
    <property type="nucleotide sequence ID" value="NZ_SGIU01000001.1"/>
</dbReference>
<dbReference type="Pfam" id="PF14534">
    <property type="entry name" value="DUF4440"/>
    <property type="match status" value="1"/>
</dbReference>
<dbReference type="EMBL" id="SGIU01000001">
    <property type="protein sequence ID" value="TAI48909.1"/>
    <property type="molecule type" value="Genomic_DNA"/>
</dbReference>
<evidence type="ECO:0000259" key="1">
    <source>
        <dbReference type="Pfam" id="PF14534"/>
    </source>
</evidence>
<dbReference type="Gene3D" id="3.10.450.50">
    <property type="match status" value="1"/>
</dbReference>
<name>A0A4Q8QK70_9FLAO</name>
<organism evidence="2 3">
    <name type="scientific">Flagellimonas allohymeniacidonis</name>
    <dbReference type="NCBI Taxonomy" id="2517819"/>
    <lineage>
        <taxon>Bacteria</taxon>
        <taxon>Pseudomonadati</taxon>
        <taxon>Bacteroidota</taxon>
        <taxon>Flavobacteriia</taxon>
        <taxon>Flavobacteriales</taxon>
        <taxon>Flavobacteriaceae</taxon>
        <taxon>Flagellimonas</taxon>
    </lineage>
</organism>
<dbReference type="AlphaFoldDB" id="A0A4Q8QK70"/>
<comment type="caution">
    <text evidence="2">The sequence shown here is derived from an EMBL/GenBank/DDBJ whole genome shotgun (WGS) entry which is preliminary data.</text>
</comment>
<dbReference type="SUPFAM" id="SSF54427">
    <property type="entry name" value="NTF2-like"/>
    <property type="match status" value="1"/>
</dbReference>
<protein>
    <submittedName>
        <fullName evidence="2">Nuclear transport factor 2 family protein</fullName>
    </submittedName>
</protein>
<dbReference type="OrthoDB" id="951068at2"/>
<gene>
    <name evidence="2" type="ORF">EW142_03685</name>
</gene>
<accession>A0A4Q8QK70</accession>
<evidence type="ECO:0000313" key="3">
    <source>
        <dbReference type="Proteomes" id="UP000291981"/>
    </source>
</evidence>
<sequence length="176" mass="20167">MKQLFTFTLVLFCSISFGQRQKTEVPEALLEAIKTDVWTPFMEAYDELDPQKLKSFHSDDIIRISINQNDIRSGQTYLESFGGFLVGVKERGAKVRIAFAILSTAIDSSGEMAYQTGYYRFSSKRAGESDFVHRGYGYFNVGLKKVDGQWKIWLDSDKRADITDEDFANHELVYEL</sequence>